<feature type="transmembrane region" description="Helical" evidence="1">
    <location>
        <begin position="115"/>
        <end position="133"/>
    </location>
</feature>
<dbReference type="EMBL" id="ATJN01000051">
    <property type="protein sequence ID" value="EPI51904.1"/>
    <property type="molecule type" value="Genomic_DNA"/>
</dbReference>
<keyword evidence="1" id="KW-1133">Transmembrane helix</keyword>
<accession>T2PM92</accession>
<dbReference type="RefSeq" id="WP_004130626.1">
    <property type="nucleotide sequence ID" value="NZ_KE347911.1"/>
</dbReference>
<organism evidence="2 3">
    <name type="scientific">Gardnerella pickettii JCP8017A</name>
    <dbReference type="NCBI Taxonomy" id="1261062"/>
    <lineage>
        <taxon>Bacteria</taxon>
        <taxon>Bacillati</taxon>
        <taxon>Actinomycetota</taxon>
        <taxon>Actinomycetes</taxon>
        <taxon>Bifidobacteriales</taxon>
        <taxon>Bifidobacteriaceae</taxon>
        <taxon>Gardnerella</taxon>
        <taxon>Gardnerella pickettii</taxon>
    </lineage>
</organism>
<dbReference type="Proteomes" id="UP000015779">
    <property type="component" value="Unassembled WGS sequence"/>
</dbReference>
<evidence type="ECO:0000313" key="2">
    <source>
        <dbReference type="EMBL" id="EPI51904.1"/>
    </source>
</evidence>
<reference evidence="2 3" key="1">
    <citation type="submission" date="2013-06" db="EMBL/GenBank/DDBJ databases">
        <authorList>
            <person name="Weinstock G."/>
            <person name="Sodergren E."/>
            <person name="Lobos E.A."/>
            <person name="Fulton L."/>
            <person name="Fulton R."/>
            <person name="Courtney L."/>
            <person name="Fronick C."/>
            <person name="O'Laughlin M."/>
            <person name="Godfrey J."/>
            <person name="Wilson R.M."/>
            <person name="Miner T."/>
            <person name="Farmer C."/>
            <person name="Delehaunty K."/>
            <person name="Cordes M."/>
            <person name="Minx P."/>
            <person name="Tomlinson C."/>
            <person name="Chen J."/>
            <person name="Wollam A."/>
            <person name="Pepin K.H."/>
            <person name="Bhonagiri V."/>
            <person name="Zhang X."/>
            <person name="Warren W."/>
            <person name="Mitreva M."/>
            <person name="Mardis E.R."/>
            <person name="Wilson R.K."/>
        </authorList>
    </citation>
    <scope>NUCLEOTIDE SEQUENCE [LARGE SCALE GENOMIC DNA]</scope>
    <source>
        <strain evidence="2 3">JCP8017A</strain>
    </source>
</reference>
<feature type="transmembrane region" description="Helical" evidence="1">
    <location>
        <begin position="9"/>
        <end position="28"/>
    </location>
</feature>
<gene>
    <name evidence="2" type="ORF">HMPREF1577_00945</name>
</gene>
<evidence type="ECO:0000256" key="1">
    <source>
        <dbReference type="SAM" id="Phobius"/>
    </source>
</evidence>
<dbReference type="HOGENOM" id="CLU_109253_0_0_11"/>
<comment type="caution">
    <text evidence="2">The sequence shown here is derived from an EMBL/GenBank/DDBJ whole genome shotgun (WGS) entry which is preliminary data.</text>
</comment>
<name>T2PM92_9BIFI</name>
<protein>
    <submittedName>
        <fullName evidence="2">Uncharacterized protein</fullName>
    </submittedName>
</protein>
<feature type="transmembrane region" description="Helical" evidence="1">
    <location>
        <begin position="153"/>
        <end position="172"/>
    </location>
</feature>
<proteinExistence type="predicted"/>
<feature type="transmembrane region" description="Helical" evidence="1">
    <location>
        <begin position="88"/>
        <end position="108"/>
    </location>
</feature>
<dbReference type="AlphaFoldDB" id="T2PM92"/>
<keyword evidence="1" id="KW-0812">Transmembrane</keyword>
<keyword evidence="1" id="KW-0472">Membrane</keyword>
<evidence type="ECO:0000313" key="3">
    <source>
        <dbReference type="Proteomes" id="UP000015779"/>
    </source>
</evidence>
<sequence>MKKFKIPQIVNFIFILIGLLGFLLPYATSTTKQKQFLLSNPNVIAISELNMKNRDMIDLSMIKYFRFYLYVVNNPEKLIFTNTDVTDVIVNLVLLSILAVSILFIVLFTLFNKPIGNIVFAFIMLGDSLIMNYDIVSRGVIPSESYTYGITYYLYVILAIAIIICSIANIVVNKIDKKKVINRY</sequence>